<reference evidence="1" key="1">
    <citation type="journal article" date="2023" name="G3 (Bethesda)">
        <title>A reference genome for the long-term kleptoplast-retaining sea slug Elysia crispata morphotype clarki.</title>
        <authorList>
            <person name="Eastman K.E."/>
            <person name="Pendleton A.L."/>
            <person name="Shaikh M.A."/>
            <person name="Suttiyut T."/>
            <person name="Ogas R."/>
            <person name="Tomko P."/>
            <person name="Gavelis G."/>
            <person name="Widhalm J.R."/>
            <person name="Wisecaver J.H."/>
        </authorList>
    </citation>
    <scope>NUCLEOTIDE SEQUENCE</scope>
    <source>
        <strain evidence="1">ECLA1</strain>
    </source>
</reference>
<protein>
    <submittedName>
        <fullName evidence="1">Uncharacterized protein</fullName>
    </submittedName>
</protein>
<dbReference type="Proteomes" id="UP001283361">
    <property type="component" value="Unassembled WGS sequence"/>
</dbReference>
<keyword evidence="2" id="KW-1185">Reference proteome</keyword>
<sequence>MPLALWTPLPHLRGLIEAAGESDGLSGTSHDSPYSARYNRLKKNLEREGGHKEEGTRTHNLCGDRPSYRSYGWRFKNNSLEQIFACFMMGAVVSTTGGSGDYFSDLLKQECRLKAKTSINIIWNSYKVFTAMVKFRTILA</sequence>
<proteinExistence type="predicted"/>
<accession>A0AAE1A940</accession>
<dbReference type="EMBL" id="JAWDGP010002507">
    <property type="protein sequence ID" value="KAK3782397.1"/>
    <property type="molecule type" value="Genomic_DNA"/>
</dbReference>
<evidence type="ECO:0000313" key="2">
    <source>
        <dbReference type="Proteomes" id="UP001283361"/>
    </source>
</evidence>
<dbReference type="AlphaFoldDB" id="A0AAE1A940"/>
<organism evidence="1 2">
    <name type="scientific">Elysia crispata</name>
    <name type="common">lettuce slug</name>
    <dbReference type="NCBI Taxonomy" id="231223"/>
    <lineage>
        <taxon>Eukaryota</taxon>
        <taxon>Metazoa</taxon>
        <taxon>Spiralia</taxon>
        <taxon>Lophotrochozoa</taxon>
        <taxon>Mollusca</taxon>
        <taxon>Gastropoda</taxon>
        <taxon>Heterobranchia</taxon>
        <taxon>Euthyneura</taxon>
        <taxon>Panpulmonata</taxon>
        <taxon>Sacoglossa</taxon>
        <taxon>Placobranchoidea</taxon>
        <taxon>Plakobranchidae</taxon>
        <taxon>Elysia</taxon>
    </lineage>
</organism>
<evidence type="ECO:0000313" key="1">
    <source>
        <dbReference type="EMBL" id="KAK3782397.1"/>
    </source>
</evidence>
<comment type="caution">
    <text evidence="1">The sequence shown here is derived from an EMBL/GenBank/DDBJ whole genome shotgun (WGS) entry which is preliminary data.</text>
</comment>
<gene>
    <name evidence="1" type="ORF">RRG08_033038</name>
</gene>
<name>A0AAE1A940_9GAST</name>